<dbReference type="GO" id="GO:0005506">
    <property type="term" value="F:iron ion binding"/>
    <property type="evidence" value="ECO:0007669"/>
    <property type="project" value="InterPro"/>
</dbReference>
<keyword evidence="4 8" id="KW-0560">Oxidoreductase</keyword>
<keyword evidence="7 8" id="KW-0349">Heme</keyword>
<dbReference type="InterPro" id="IPR002403">
    <property type="entry name" value="Cyt_P450_E_grp-IV"/>
</dbReference>
<comment type="similarity">
    <text evidence="2 8">Belongs to the cytochrome P450 family.</text>
</comment>
<evidence type="ECO:0000256" key="6">
    <source>
        <dbReference type="ARBA" id="ARBA00023033"/>
    </source>
</evidence>
<dbReference type="PANTHER" id="PTHR46206">
    <property type="entry name" value="CYTOCHROME P450"/>
    <property type="match status" value="1"/>
</dbReference>
<gene>
    <name evidence="10" type="ORF">BD289DRAFT_373921</name>
</gene>
<keyword evidence="5 7" id="KW-0408">Iron</keyword>
<dbReference type="InterPro" id="IPR001128">
    <property type="entry name" value="Cyt_P450"/>
</dbReference>
<feature type="transmembrane region" description="Helical" evidence="9">
    <location>
        <begin position="12"/>
        <end position="29"/>
    </location>
</feature>
<evidence type="ECO:0000256" key="5">
    <source>
        <dbReference type="ARBA" id="ARBA00023004"/>
    </source>
</evidence>
<dbReference type="GO" id="GO:0020037">
    <property type="term" value="F:heme binding"/>
    <property type="evidence" value="ECO:0007669"/>
    <property type="project" value="InterPro"/>
</dbReference>
<keyword evidence="9" id="KW-0812">Transmembrane</keyword>
<dbReference type="PRINTS" id="PR00465">
    <property type="entry name" value="EP450IV"/>
</dbReference>
<keyword evidence="9" id="KW-1133">Transmembrane helix</keyword>
<dbReference type="STRING" id="2025994.A0A2T3A0D3"/>
<dbReference type="GO" id="GO:0004497">
    <property type="term" value="F:monooxygenase activity"/>
    <property type="evidence" value="ECO:0007669"/>
    <property type="project" value="UniProtKB-KW"/>
</dbReference>
<dbReference type="PROSITE" id="PS00086">
    <property type="entry name" value="CYTOCHROME_P450"/>
    <property type="match status" value="1"/>
</dbReference>
<dbReference type="Gene3D" id="1.10.630.10">
    <property type="entry name" value="Cytochrome P450"/>
    <property type="match status" value="1"/>
</dbReference>
<dbReference type="InParanoid" id="A0A2T3A0D3"/>
<dbReference type="OrthoDB" id="1844152at2759"/>
<dbReference type="InterPro" id="IPR036396">
    <property type="entry name" value="Cyt_P450_sf"/>
</dbReference>
<evidence type="ECO:0000256" key="8">
    <source>
        <dbReference type="RuleBase" id="RU000461"/>
    </source>
</evidence>
<dbReference type="CDD" id="cd11041">
    <property type="entry name" value="CYP503A1-like"/>
    <property type="match status" value="1"/>
</dbReference>
<dbReference type="Proteomes" id="UP000241462">
    <property type="component" value="Unassembled WGS sequence"/>
</dbReference>
<keyword evidence="11" id="KW-1185">Reference proteome</keyword>
<dbReference type="SUPFAM" id="SSF48264">
    <property type="entry name" value="Cytochrome P450"/>
    <property type="match status" value="1"/>
</dbReference>
<organism evidence="10 11">
    <name type="scientific">Coniella lustricola</name>
    <dbReference type="NCBI Taxonomy" id="2025994"/>
    <lineage>
        <taxon>Eukaryota</taxon>
        <taxon>Fungi</taxon>
        <taxon>Dikarya</taxon>
        <taxon>Ascomycota</taxon>
        <taxon>Pezizomycotina</taxon>
        <taxon>Sordariomycetes</taxon>
        <taxon>Sordariomycetidae</taxon>
        <taxon>Diaporthales</taxon>
        <taxon>Schizoparmaceae</taxon>
        <taxon>Coniella</taxon>
    </lineage>
</organism>
<dbReference type="PANTHER" id="PTHR46206:SF7">
    <property type="entry name" value="P450, PUTATIVE (EUROFUNG)-RELATED"/>
    <property type="match status" value="1"/>
</dbReference>
<keyword evidence="6 8" id="KW-0503">Monooxygenase</keyword>
<evidence type="ECO:0000256" key="1">
    <source>
        <dbReference type="ARBA" id="ARBA00001971"/>
    </source>
</evidence>
<sequence length="513" mass="57752">MAQALELITGRLPVIAAAILVCAAAYLLPRLANLVRLYNIPVVGKEIGGEEKRRNAYLAGARKLYNDGYKKFKDTAFRISTSRTSSVIVLPPKYLPELSKLPDTVLSMTAAVDESMETKYLKIDTYIPVVPHLITRQLTPALIRLNPMISREVSELLKIEIPPSDDWKEYNAHDKLLRIITQVSGRLFVGPELSRNETYIDTAINYTMDVMKGQRAVQKMRPWKRPFMVSKMPEIKNLYKRIDEADAFLAPLVTLRKKMTSEGFEGERPDDMLQWLIDAQEKFDDPVSRDTAKVQLGLTFAAIHTTTLTAMNAFYNLAASQEFVGVLRQEIEQVLADNDGLFTSRALQAMKKLDSFLKETLRMNPATMAAFQRKVLQPFSLTNGQQIPAGVTVEVPAVAVNFDPTIFPEPERFDPLRFTKVVEQAAGSEGTKFAALNQFVSVNQNSLTFGYGRHACPGRFFAANEIKMLIGHTVLHYDIKLVDGVSDRYPNLEFAHMSIPDPSKNLLFRKRTT</sequence>
<dbReference type="Pfam" id="PF00067">
    <property type="entry name" value="p450"/>
    <property type="match status" value="1"/>
</dbReference>
<evidence type="ECO:0000256" key="9">
    <source>
        <dbReference type="SAM" id="Phobius"/>
    </source>
</evidence>
<dbReference type="InterPro" id="IPR017972">
    <property type="entry name" value="Cyt_P450_CS"/>
</dbReference>
<proteinExistence type="inferred from homology"/>
<keyword evidence="9" id="KW-0472">Membrane</keyword>
<name>A0A2T3A0D3_9PEZI</name>
<evidence type="ECO:0000256" key="2">
    <source>
        <dbReference type="ARBA" id="ARBA00010617"/>
    </source>
</evidence>
<dbReference type="GO" id="GO:0016705">
    <property type="term" value="F:oxidoreductase activity, acting on paired donors, with incorporation or reduction of molecular oxygen"/>
    <property type="evidence" value="ECO:0007669"/>
    <property type="project" value="InterPro"/>
</dbReference>
<evidence type="ECO:0000256" key="4">
    <source>
        <dbReference type="ARBA" id="ARBA00023002"/>
    </source>
</evidence>
<evidence type="ECO:0000256" key="3">
    <source>
        <dbReference type="ARBA" id="ARBA00022723"/>
    </source>
</evidence>
<evidence type="ECO:0000256" key="7">
    <source>
        <dbReference type="PIRSR" id="PIRSR602403-1"/>
    </source>
</evidence>
<protein>
    <submittedName>
        <fullName evidence="10">Cytochrome P450</fullName>
    </submittedName>
</protein>
<feature type="binding site" description="axial binding residue" evidence="7">
    <location>
        <position position="456"/>
    </location>
    <ligand>
        <name>heme</name>
        <dbReference type="ChEBI" id="CHEBI:30413"/>
    </ligand>
    <ligandPart>
        <name>Fe</name>
        <dbReference type="ChEBI" id="CHEBI:18248"/>
    </ligandPart>
</feature>
<keyword evidence="3 7" id="KW-0479">Metal-binding</keyword>
<dbReference type="AlphaFoldDB" id="A0A2T3A0D3"/>
<comment type="cofactor">
    <cofactor evidence="1 7">
        <name>heme</name>
        <dbReference type="ChEBI" id="CHEBI:30413"/>
    </cofactor>
</comment>
<evidence type="ECO:0000313" key="11">
    <source>
        <dbReference type="Proteomes" id="UP000241462"/>
    </source>
</evidence>
<reference evidence="10 11" key="1">
    <citation type="journal article" date="2018" name="Mycol. Prog.">
        <title>Coniella lustricola, a new species from submerged detritus.</title>
        <authorList>
            <person name="Raudabaugh D.B."/>
            <person name="Iturriaga T."/>
            <person name="Carver A."/>
            <person name="Mondo S."/>
            <person name="Pangilinan J."/>
            <person name="Lipzen A."/>
            <person name="He G."/>
            <person name="Amirebrahimi M."/>
            <person name="Grigoriev I.V."/>
            <person name="Miller A.N."/>
        </authorList>
    </citation>
    <scope>NUCLEOTIDE SEQUENCE [LARGE SCALE GENOMIC DNA]</scope>
    <source>
        <strain evidence="10 11">B22-T-1</strain>
    </source>
</reference>
<dbReference type="EMBL" id="KZ678528">
    <property type="protein sequence ID" value="PSR80516.1"/>
    <property type="molecule type" value="Genomic_DNA"/>
</dbReference>
<accession>A0A2T3A0D3</accession>
<evidence type="ECO:0000313" key="10">
    <source>
        <dbReference type="EMBL" id="PSR80516.1"/>
    </source>
</evidence>